<dbReference type="GO" id="GO:0035336">
    <property type="term" value="P:long-chain fatty-acyl-CoA metabolic process"/>
    <property type="evidence" value="ECO:0007669"/>
    <property type="project" value="TreeGrafter"/>
</dbReference>
<dbReference type="GO" id="GO:0102965">
    <property type="term" value="F:alcohol-forming long-chain fatty acyl-CoA reductase activity"/>
    <property type="evidence" value="ECO:0007669"/>
    <property type="project" value="UniProtKB-EC"/>
</dbReference>
<evidence type="ECO:0000259" key="10">
    <source>
        <dbReference type="Pfam" id="PF03015"/>
    </source>
</evidence>
<dbReference type="Pfam" id="PF03015">
    <property type="entry name" value="Sterile"/>
    <property type="match status" value="1"/>
</dbReference>
<proteinExistence type="inferred from homology"/>
<keyword evidence="7 9" id="KW-0472">Membrane</keyword>
<evidence type="ECO:0000256" key="5">
    <source>
        <dbReference type="ARBA" id="ARBA00022989"/>
    </source>
</evidence>
<dbReference type="InterPro" id="IPR026055">
    <property type="entry name" value="FAR"/>
</dbReference>
<organism evidence="12 13">
    <name type="scientific">Amblyomma americanum</name>
    <name type="common">Lone star tick</name>
    <dbReference type="NCBI Taxonomy" id="6943"/>
    <lineage>
        <taxon>Eukaryota</taxon>
        <taxon>Metazoa</taxon>
        <taxon>Ecdysozoa</taxon>
        <taxon>Arthropoda</taxon>
        <taxon>Chelicerata</taxon>
        <taxon>Arachnida</taxon>
        <taxon>Acari</taxon>
        <taxon>Parasitiformes</taxon>
        <taxon>Ixodida</taxon>
        <taxon>Ixodoidea</taxon>
        <taxon>Ixodidae</taxon>
        <taxon>Amblyomminae</taxon>
        <taxon>Amblyomma</taxon>
    </lineage>
</organism>
<dbReference type="PANTHER" id="PTHR11011:SF116">
    <property type="entry name" value="FATTY ACYL-COA REDUCTASE CG5065-RELATED"/>
    <property type="match status" value="1"/>
</dbReference>
<comment type="subcellular location">
    <subcellularLocation>
        <location evidence="1">Membrane</location>
        <topology evidence="1">Multi-pass membrane protein</topology>
    </subcellularLocation>
</comment>
<dbReference type="Gene3D" id="3.40.50.720">
    <property type="entry name" value="NAD(P)-binding Rossmann-like Domain"/>
    <property type="match status" value="1"/>
</dbReference>
<dbReference type="CDD" id="cd09071">
    <property type="entry name" value="FAR_C"/>
    <property type="match status" value="1"/>
</dbReference>
<evidence type="ECO:0000256" key="3">
    <source>
        <dbReference type="ARBA" id="ARBA00022516"/>
    </source>
</evidence>
<evidence type="ECO:0000256" key="4">
    <source>
        <dbReference type="ARBA" id="ARBA00022692"/>
    </source>
</evidence>
<dbReference type="SUPFAM" id="SSF51735">
    <property type="entry name" value="NAD(P)-binding Rossmann-fold domains"/>
    <property type="match status" value="1"/>
</dbReference>
<dbReference type="Proteomes" id="UP001321473">
    <property type="component" value="Unassembled WGS sequence"/>
</dbReference>
<feature type="domain" description="Fatty acyl-CoA reductase C-terminal" evidence="10">
    <location>
        <begin position="375"/>
        <end position="466"/>
    </location>
</feature>
<dbReference type="EMBL" id="JARKHS020003637">
    <property type="protein sequence ID" value="KAK8785362.1"/>
    <property type="molecule type" value="Genomic_DNA"/>
</dbReference>
<keyword evidence="9" id="KW-0560">Oxidoreductase</keyword>
<evidence type="ECO:0000256" key="7">
    <source>
        <dbReference type="ARBA" id="ARBA00023136"/>
    </source>
</evidence>
<evidence type="ECO:0000256" key="8">
    <source>
        <dbReference type="ARBA" id="ARBA00052530"/>
    </source>
</evidence>
<evidence type="ECO:0000256" key="6">
    <source>
        <dbReference type="ARBA" id="ARBA00023098"/>
    </source>
</evidence>
<keyword evidence="9" id="KW-0521">NADP</keyword>
<keyword evidence="6 9" id="KW-0443">Lipid metabolism</keyword>
<protein>
    <recommendedName>
        <fullName evidence="9">Fatty acyl-CoA reductase</fullName>
        <ecNumber evidence="9">1.2.1.84</ecNumber>
    </recommendedName>
</protein>
<dbReference type="CDD" id="cd05236">
    <property type="entry name" value="FAR-N_SDR_e"/>
    <property type="match status" value="1"/>
</dbReference>
<evidence type="ECO:0000259" key="11">
    <source>
        <dbReference type="Pfam" id="PF07993"/>
    </source>
</evidence>
<dbReference type="AlphaFoldDB" id="A0AAQ4FFD7"/>
<comment type="similarity">
    <text evidence="2 9">Belongs to the fatty acyl-CoA reductase family.</text>
</comment>
<dbReference type="Pfam" id="PF07993">
    <property type="entry name" value="NAD_binding_4"/>
    <property type="match status" value="1"/>
</dbReference>
<dbReference type="InterPro" id="IPR033640">
    <property type="entry name" value="FAR_C"/>
</dbReference>
<evidence type="ECO:0000256" key="1">
    <source>
        <dbReference type="ARBA" id="ARBA00004141"/>
    </source>
</evidence>
<keyword evidence="5 9" id="KW-1133">Transmembrane helix</keyword>
<dbReference type="FunFam" id="3.40.50.720:FF:000143">
    <property type="entry name" value="Fatty acyl-CoA reductase"/>
    <property type="match status" value="1"/>
</dbReference>
<dbReference type="GO" id="GO:0080019">
    <property type="term" value="F:alcohol-forming very long-chain fatty acyl-CoA reductase activity"/>
    <property type="evidence" value="ECO:0007669"/>
    <property type="project" value="InterPro"/>
</dbReference>
<feature type="domain" description="Thioester reductase (TE)" evidence="11">
    <location>
        <begin position="32"/>
        <end position="303"/>
    </location>
</feature>
<accession>A0AAQ4FFD7</accession>
<dbReference type="PANTHER" id="PTHR11011">
    <property type="entry name" value="MALE STERILITY PROTEIN 2-RELATED"/>
    <property type="match status" value="1"/>
</dbReference>
<dbReference type="EC" id="1.2.1.84" evidence="9"/>
<sequence length="546" mass="61091">MLPLGNRRMELRMASMDKSFVSDFYKDKDIFITGATGFMGKVLLEKLLRSCGGLRRIFVLMRAKGGASPQARLDELLDTEIFQAVRSSNAHFARGKVIPVEGDLTLPELGLSADHRRALLDNVELVFHSAAIVKFDEPLKSSIDMNVLGTRRLLQLCQGMSKLKAFVHVSTAYCNCDKEEVAEVIYPPPFDPQNVIDAVSWMDDALVEAITPKLLGSRPNMYTFTKALAESLLAEEKGSIPVAIVRPSIVTAAWQEPIPGWIDNINGPTGLLVASGKGLLRSMVADTEKAADFVPVDVVINTMIIVAWHTAMYRPDKVAVYHVASGTLRKLTWGDIETIAYPLLLWHPMPHAVRHPGGSFKKSRCLNALSMFFEHRCPAVFFDAYLWLSGRKPKMLRLFNKLYKVMVSLEYFTTHEWRFHCNNLLALLQEVSPADRKTFCADLRLLDWGNYFKDYVVGTRKFVLKEDPSTVPEGRSALRRLYIYQQLLYAALIALTWRLIMLKSKSACRLWHGLVSLFLPLLSLVSSALGLPYPDDAAPSPAGGNS</sequence>
<gene>
    <name evidence="12" type="ORF">V5799_008272</name>
</gene>
<dbReference type="GO" id="GO:0005777">
    <property type="term" value="C:peroxisome"/>
    <property type="evidence" value="ECO:0007669"/>
    <property type="project" value="TreeGrafter"/>
</dbReference>
<evidence type="ECO:0000256" key="9">
    <source>
        <dbReference type="RuleBase" id="RU363097"/>
    </source>
</evidence>
<keyword evidence="3 9" id="KW-0444">Lipid biosynthesis</keyword>
<keyword evidence="4 9" id="KW-0812">Transmembrane</keyword>
<name>A0AAQ4FFD7_AMBAM</name>
<reference evidence="12 13" key="1">
    <citation type="journal article" date="2023" name="Arcadia Sci">
        <title>De novo assembly of a long-read Amblyomma americanum tick genome.</title>
        <authorList>
            <person name="Chou S."/>
            <person name="Poskanzer K.E."/>
            <person name="Rollins M."/>
            <person name="Thuy-Boun P.S."/>
        </authorList>
    </citation>
    <scope>NUCLEOTIDE SEQUENCE [LARGE SCALE GENOMIC DNA]</scope>
    <source>
        <strain evidence="12">F_SG_1</strain>
        <tissue evidence="12">Salivary glands</tissue>
    </source>
</reference>
<comment type="caution">
    <text evidence="12">The sequence shown here is derived from an EMBL/GenBank/DDBJ whole genome shotgun (WGS) entry which is preliminary data.</text>
</comment>
<keyword evidence="13" id="KW-1185">Reference proteome</keyword>
<dbReference type="GO" id="GO:0016020">
    <property type="term" value="C:membrane"/>
    <property type="evidence" value="ECO:0007669"/>
    <property type="project" value="UniProtKB-SubCell"/>
</dbReference>
<evidence type="ECO:0000313" key="13">
    <source>
        <dbReference type="Proteomes" id="UP001321473"/>
    </source>
</evidence>
<dbReference type="InterPro" id="IPR036291">
    <property type="entry name" value="NAD(P)-bd_dom_sf"/>
</dbReference>
<evidence type="ECO:0000313" key="12">
    <source>
        <dbReference type="EMBL" id="KAK8785362.1"/>
    </source>
</evidence>
<feature type="transmembrane region" description="Helical" evidence="9">
    <location>
        <begin position="481"/>
        <end position="501"/>
    </location>
</feature>
<dbReference type="InterPro" id="IPR013120">
    <property type="entry name" value="FAR_NAD-bd"/>
</dbReference>
<feature type="transmembrane region" description="Helical" evidence="9">
    <location>
        <begin position="513"/>
        <end position="533"/>
    </location>
</feature>
<evidence type="ECO:0000256" key="2">
    <source>
        <dbReference type="ARBA" id="ARBA00005928"/>
    </source>
</evidence>
<comment type="function">
    <text evidence="9">Catalyzes the reduction of fatty acyl-CoA to fatty alcohols.</text>
</comment>
<comment type="catalytic activity">
    <reaction evidence="8 9">
        <text>a long-chain fatty acyl-CoA + 2 NADPH + 2 H(+) = a long-chain primary fatty alcohol + 2 NADP(+) + CoA</text>
        <dbReference type="Rhea" id="RHEA:52716"/>
        <dbReference type="ChEBI" id="CHEBI:15378"/>
        <dbReference type="ChEBI" id="CHEBI:57287"/>
        <dbReference type="ChEBI" id="CHEBI:57783"/>
        <dbReference type="ChEBI" id="CHEBI:58349"/>
        <dbReference type="ChEBI" id="CHEBI:77396"/>
        <dbReference type="ChEBI" id="CHEBI:83139"/>
        <dbReference type="EC" id="1.2.1.84"/>
    </reaction>
</comment>